<sequence>MGKFYEFIKHKYNKYIFHNINLYFLYNQNIKGVFMLELFNTDFVVPETMKKISLEEFLEASNVIQITIFCRIVNN</sequence>
<evidence type="ECO:0000313" key="1">
    <source>
        <dbReference type="EMBL" id="TDV24422.1"/>
    </source>
</evidence>
<evidence type="ECO:0000313" key="2">
    <source>
        <dbReference type="Proteomes" id="UP000295757"/>
    </source>
</evidence>
<comment type="caution">
    <text evidence="1">The sequence shown here is derived from an EMBL/GenBank/DDBJ whole genome shotgun (WGS) entry which is preliminary data.</text>
</comment>
<name>A0A4R7UD67_9BACT</name>
<gene>
    <name evidence="1" type="ORF">BCF59_0387</name>
</gene>
<accession>A0A4R7UD67</accession>
<dbReference type="AlphaFoldDB" id="A0A4R7UD67"/>
<reference evidence="1 2" key="1">
    <citation type="submission" date="2019-03" db="EMBL/GenBank/DDBJ databases">
        <title>Genomic Encyclopedia of Archaeal and Bacterial Type Strains, Phase II (KMG-II): from individual species to whole genera.</title>
        <authorList>
            <person name="Goeker M."/>
        </authorList>
    </citation>
    <scope>NUCLEOTIDE SEQUENCE [LARGE SCALE GENOMIC DNA]</scope>
    <source>
        <strain evidence="1 2">ATCC 35214</strain>
    </source>
</reference>
<proteinExistence type="predicted"/>
<dbReference type="EMBL" id="SOCN01000001">
    <property type="protein sequence ID" value="TDV24422.1"/>
    <property type="molecule type" value="Genomic_DNA"/>
</dbReference>
<organism evidence="1 2">
    <name type="scientific">Mycoplasmopsis mustelae</name>
    <dbReference type="NCBI Taxonomy" id="171289"/>
    <lineage>
        <taxon>Bacteria</taxon>
        <taxon>Bacillati</taxon>
        <taxon>Mycoplasmatota</taxon>
        <taxon>Mycoplasmoidales</taxon>
        <taxon>Metamycoplasmataceae</taxon>
        <taxon>Mycoplasmopsis</taxon>
    </lineage>
</organism>
<keyword evidence="2" id="KW-1185">Reference proteome</keyword>
<protein>
    <submittedName>
        <fullName evidence="1">Uncharacterized protein</fullName>
    </submittedName>
</protein>
<dbReference type="Proteomes" id="UP000295757">
    <property type="component" value="Unassembled WGS sequence"/>
</dbReference>